<accession>A0A3A4BNI0</accession>
<keyword evidence="5 7" id="KW-1133">Transmembrane helix</keyword>
<dbReference type="InterPro" id="IPR027417">
    <property type="entry name" value="P-loop_NTPase"/>
</dbReference>
<organism evidence="10 11">
    <name type="scientific">Bailinhaonella thermotolerans</name>
    <dbReference type="NCBI Taxonomy" id="1070861"/>
    <lineage>
        <taxon>Bacteria</taxon>
        <taxon>Bacillati</taxon>
        <taxon>Actinomycetota</taxon>
        <taxon>Actinomycetes</taxon>
        <taxon>Streptosporangiales</taxon>
        <taxon>Streptosporangiaceae</taxon>
        <taxon>Bailinhaonella</taxon>
    </lineage>
</organism>
<keyword evidence="2 7" id="KW-0812">Transmembrane</keyword>
<evidence type="ECO:0000256" key="3">
    <source>
        <dbReference type="ARBA" id="ARBA00022741"/>
    </source>
</evidence>
<gene>
    <name evidence="10" type="ORF">D5H75_13915</name>
</gene>
<feature type="transmembrane region" description="Helical" evidence="7">
    <location>
        <begin position="253"/>
        <end position="272"/>
    </location>
</feature>
<evidence type="ECO:0000256" key="1">
    <source>
        <dbReference type="ARBA" id="ARBA00004651"/>
    </source>
</evidence>
<dbReference type="AlphaFoldDB" id="A0A3A4BNI0"/>
<dbReference type="Pfam" id="PF00664">
    <property type="entry name" value="ABC_membrane"/>
    <property type="match status" value="1"/>
</dbReference>
<dbReference type="Gene3D" id="3.40.50.300">
    <property type="entry name" value="P-loop containing nucleotide triphosphate hydrolases"/>
    <property type="match status" value="1"/>
</dbReference>
<keyword evidence="11" id="KW-1185">Reference proteome</keyword>
<protein>
    <submittedName>
        <fullName evidence="10">ABC transporter ATP-binding protein</fullName>
    </submittedName>
</protein>
<dbReference type="InterPro" id="IPR036640">
    <property type="entry name" value="ABC1_TM_sf"/>
</dbReference>
<feature type="domain" description="ABC transmembrane type-1" evidence="9">
    <location>
        <begin position="25"/>
        <end position="310"/>
    </location>
</feature>
<evidence type="ECO:0000259" key="8">
    <source>
        <dbReference type="PROSITE" id="PS50893"/>
    </source>
</evidence>
<dbReference type="SUPFAM" id="SSF52540">
    <property type="entry name" value="P-loop containing nucleoside triphosphate hydrolases"/>
    <property type="match status" value="1"/>
</dbReference>
<dbReference type="Pfam" id="PF00005">
    <property type="entry name" value="ABC_tran"/>
    <property type="match status" value="1"/>
</dbReference>
<evidence type="ECO:0000256" key="2">
    <source>
        <dbReference type="ARBA" id="ARBA00022692"/>
    </source>
</evidence>
<feature type="transmembrane region" description="Helical" evidence="7">
    <location>
        <begin position="160"/>
        <end position="179"/>
    </location>
</feature>
<dbReference type="InterPro" id="IPR011527">
    <property type="entry name" value="ABC1_TM_dom"/>
</dbReference>
<dbReference type="Gene3D" id="1.20.1560.10">
    <property type="entry name" value="ABC transporter type 1, transmembrane domain"/>
    <property type="match status" value="1"/>
</dbReference>
<keyword evidence="3" id="KW-0547">Nucleotide-binding</keyword>
<dbReference type="OrthoDB" id="9806127at2"/>
<dbReference type="SUPFAM" id="SSF90123">
    <property type="entry name" value="ABC transporter transmembrane region"/>
    <property type="match status" value="1"/>
</dbReference>
<dbReference type="PANTHER" id="PTHR43394:SF1">
    <property type="entry name" value="ATP-BINDING CASSETTE SUB-FAMILY B MEMBER 10, MITOCHONDRIAL"/>
    <property type="match status" value="1"/>
</dbReference>
<dbReference type="GO" id="GO:0016887">
    <property type="term" value="F:ATP hydrolysis activity"/>
    <property type="evidence" value="ECO:0007669"/>
    <property type="project" value="InterPro"/>
</dbReference>
<dbReference type="PROSITE" id="PS50893">
    <property type="entry name" value="ABC_TRANSPORTER_2"/>
    <property type="match status" value="1"/>
</dbReference>
<feature type="transmembrane region" description="Helical" evidence="7">
    <location>
        <begin position="284"/>
        <end position="305"/>
    </location>
</feature>
<dbReference type="GO" id="GO:0015421">
    <property type="term" value="F:ABC-type oligopeptide transporter activity"/>
    <property type="evidence" value="ECO:0007669"/>
    <property type="project" value="TreeGrafter"/>
</dbReference>
<sequence>MAPDLLTSARAAARAAWDASPRLLIGYLVVMAAQGLAPVSVAWLTKLVIDDLAGSGATARLAPLAAGLAVAGLATAALPQLASYTGRELGRRFTVRATERLFAATTERFLGLARFEDPRFLDRMRLAQQSAGAGEGLVSGFFTLAQAAITLVGFVGSLLVLSPVMTLIVLAAGAPSLAVQVRLSRRRAELAMEMGPAERRQFFYGNLLSSVAAAKEVRLFGSGGFLRGRLLGELGQVNAAERRMDLRELASEGGLSLLGAAVAGGGLVWAILSAGAGALTVGDVSLFVVGVASVQGALNALVGSFGSTHQNLLMFGHHAAVLTAEPDLPVPAEPVATGPLEHGVELRDVWFRYSDEHPWILRGVSLRIPRGASVALVGLNGAGKSTLVKLLCRFYDPTRGSILWDGVDLREMDPAALRERISAVFQDHMHYDLSAADNVAIGDLSALGAEDRIREAAGLAGVHETLAALPRGYETLLTRTFFSEEDREDPETGVVLSGGQWQRVALARAFLRRGRDLMILDEPSSGLDPEAEAEVHARTRAQREGATSLLISHRLNTVRDADLIVVLRDGVVAERGRHDDLMAADGDYARLFRLQSAGYQEAAR</sequence>
<dbReference type="InterPro" id="IPR003593">
    <property type="entry name" value="AAA+_ATPase"/>
</dbReference>
<feature type="transmembrane region" description="Helical" evidence="7">
    <location>
        <begin position="64"/>
        <end position="82"/>
    </location>
</feature>
<evidence type="ECO:0000256" key="4">
    <source>
        <dbReference type="ARBA" id="ARBA00022840"/>
    </source>
</evidence>
<evidence type="ECO:0000313" key="10">
    <source>
        <dbReference type="EMBL" id="RJL32604.1"/>
    </source>
</evidence>
<dbReference type="InterPro" id="IPR003439">
    <property type="entry name" value="ABC_transporter-like_ATP-bd"/>
</dbReference>
<comment type="caution">
    <text evidence="10">The sequence shown here is derived from an EMBL/GenBank/DDBJ whole genome shotgun (WGS) entry which is preliminary data.</text>
</comment>
<dbReference type="SMART" id="SM00382">
    <property type="entry name" value="AAA"/>
    <property type="match status" value="1"/>
</dbReference>
<name>A0A3A4BNI0_9ACTN</name>
<keyword evidence="4 10" id="KW-0067">ATP-binding</keyword>
<evidence type="ECO:0000313" key="11">
    <source>
        <dbReference type="Proteomes" id="UP000265768"/>
    </source>
</evidence>
<keyword evidence="6 7" id="KW-0472">Membrane</keyword>
<evidence type="ECO:0000256" key="7">
    <source>
        <dbReference type="SAM" id="Phobius"/>
    </source>
</evidence>
<dbReference type="InterPro" id="IPR017871">
    <property type="entry name" value="ABC_transporter-like_CS"/>
</dbReference>
<dbReference type="PANTHER" id="PTHR43394">
    <property type="entry name" value="ATP-DEPENDENT PERMEASE MDL1, MITOCHONDRIAL"/>
    <property type="match status" value="1"/>
</dbReference>
<evidence type="ECO:0000259" key="9">
    <source>
        <dbReference type="PROSITE" id="PS50929"/>
    </source>
</evidence>
<dbReference type="PROSITE" id="PS00211">
    <property type="entry name" value="ABC_TRANSPORTER_1"/>
    <property type="match status" value="1"/>
</dbReference>
<reference evidence="10 11" key="1">
    <citation type="submission" date="2018-09" db="EMBL/GenBank/DDBJ databases">
        <title>YIM 75507 draft genome.</title>
        <authorList>
            <person name="Tang S."/>
            <person name="Feng Y."/>
        </authorList>
    </citation>
    <scope>NUCLEOTIDE SEQUENCE [LARGE SCALE GENOMIC DNA]</scope>
    <source>
        <strain evidence="10 11">YIM 75507</strain>
    </source>
</reference>
<proteinExistence type="predicted"/>
<feature type="transmembrane region" description="Helical" evidence="7">
    <location>
        <begin position="24"/>
        <end position="44"/>
    </location>
</feature>
<dbReference type="GO" id="GO:0005524">
    <property type="term" value="F:ATP binding"/>
    <property type="evidence" value="ECO:0007669"/>
    <property type="project" value="UniProtKB-KW"/>
</dbReference>
<evidence type="ECO:0000256" key="5">
    <source>
        <dbReference type="ARBA" id="ARBA00022989"/>
    </source>
</evidence>
<dbReference type="PROSITE" id="PS50929">
    <property type="entry name" value="ABC_TM1F"/>
    <property type="match status" value="1"/>
</dbReference>
<dbReference type="Proteomes" id="UP000265768">
    <property type="component" value="Unassembled WGS sequence"/>
</dbReference>
<evidence type="ECO:0000256" key="6">
    <source>
        <dbReference type="ARBA" id="ARBA00023136"/>
    </source>
</evidence>
<comment type="subcellular location">
    <subcellularLocation>
        <location evidence="1">Cell membrane</location>
        <topology evidence="1">Multi-pass membrane protein</topology>
    </subcellularLocation>
</comment>
<dbReference type="GO" id="GO:0005886">
    <property type="term" value="C:plasma membrane"/>
    <property type="evidence" value="ECO:0007669"/>
    <property type="project" value="UniProtKB-SubCell"/>
</dbReference>
<dbReference type="InterPro" id="IPR039421">
    <property type="entry name" value="Type_1_exporter"/>
</dbReference>
<dbReference type="EMBL" id="QZEY01000004">
    <property type="protein sequence ID" value="RJL32604.1"/>
    <property type="molecule type" value="Genomic_DNA"/>
</dbReference>
<dbReference type="RefSeq" id="WP_119926853.1">
    <property type="nucleotide sequence ID" value="NZ_QZEY01000004.1"/>
</dbReference>
<feature type="domain" description="ABC transporter" evidence="8">
    <location>
        <begin position="344"/>
        <end position="594"/>
    </location>
</feature>